<keyword evidence="4" id="KW-0210">Decarboxylase</keyword>
<dbReference type="GO" id="GO:0019752">
    <property type="term" value="P:carboxylic acid metabolic process"/>
    <property type="evidence" value="ECO:0007669"/>
    <property type="project" value="InterPro"/>
</dbReference>
<feature type="modified residue" description="N6-(pyridoxal phosphate)lysine" evidence="7">
    <location>
        <position position="305"/>
    </location>
</feature>
<dbReference type="PROSITE" id="PS00392">
    <property type="entry name" value="DDC_GAD_HDC_YDC"/>
    <property type="match status" value="1"/>
</dbReference>
<evidence type="ECO:0000256" key="1">
    <source>
        <dbReference type="ARBA" id="ARBA00001933"/>
    </source>
</evidence>
<comment type="subunit">
    <text evidence="3">Homodimer.</text>
</comment>
<evidence type="ECO:0000256" key="2">
    <source>
        <dbReference type="ARBA" id="ARBA00009533"/>
    </source>
</evidence>
<dbReference type="Proteomes" id="UP001168821">
    <property type="component" value="Unassembled WGS sequence"/>
</dbReference>
<dbReference type="GO" id="GO:0016831">
    <property type="term" value="F:carboxy-lyase activity"/>
    <property type="evidence" value="ECO:0007669"/>
    <property type="project" value="UniProtKB-KW"/>
</dbReference>
<dbReference type="InterPro" id="IPR021115">
    <property type="entry name" value="Pyridoxal-P_BS"/>
</dbReference>
<dbReference type="EMBL" id="JALNTZ010000010">
    <property type="protein sequence ID" value="KAJ3640079.1"/>
    <property type="molecule type" value="Genomic_DNA"/>
</dbReference>
<dbReference type="GO" id="GO:0030170">
    <property type="term" value="F:pyridoxal phosphate binding"/>
    <property type="evidence" value="ECO:0007669"/>
    <property type="project" value="InterPro"/>
</dbReference>
<keyword evidence="6 8" id="KW-0456">Lyase</keyword>
<evidence type="ECO:0000256" key="8">
    <source>
        <dbReference type="RuleBase" id="RU000382"/>
    </source>
</evidence>
<keyword evidence="5 7" id="KW-0663">Pyridoxal phosphate</keyword>
<name>A0AA38HS81_9CUCU</name>
<organism evidence="9 10">
    <name type="scientific">Zophobas morio</name>
    <dbReference type="NCBI Taxonomy" id="2755281"/>
    <lineage>
        <taxon>Eukaryota</taxon>
        <taxon>Metazoa</taxon>
        <taxon>Ecdysozoa</taxon>
        <taxon>Arthropoda</taxon>
        <taxon>Hexapoda</taxon>
        <taxon>Insecta</taxon>
        <taxon>Pterygota</taxon>
        <taxon>Neoptera</taxon>
        <taxon>Endopterygota</taxon>
        <taxon>Coleoptera</taxon>
        <taxon>Polyphaga</taxon>
        <taxon>Cucujiformia</taxon>
        <taxon>Tenebrionidae</taxon>
        <taxon>Zophobas</taxon>
    </lineage>
</organism>
<dbReference type="InterPro" id="IPR015424">
    <property type="entry name" value="PyrdxlP-dep_Trfase"/>
</dbReference>
<evidence type="ECO:0000256" key="7">
    <source>
        <dbReference type="PIRSR" id="PIRSR602129-50"/>
    </source>
</evidence>
<evidence type="ECO:0000256" key="3">
    <source>
        <dbReference type="ARBA" id="ARBA00011738"/>
    </source>
</evidence>
<comment type="cofactor">
    <cofactor evidence="1 7 8">
        <name>pyridoxal 5'-phosphate</name>
        <dbReference type="ChEBI" id="CHEBI:597326"/>
    </cofactor>
</comment>
<evidence type="ECO:0000256" key="4">
    <source>
        <dbReference type="ARBA" id="ARBA00022793"/>
    </source>
</evidence>
<protein>
    <recommendedName>
        <fullName evidence="11">Cysteine sulfinic acid decarboxylase</fullName>
    </recommendedName>
</protein>
<accession>A0AA38HS81</accession>
<comment type="caution">
    <text evidence="9">The sequence shown here is derived from an EMBL/GenBank/DDBJ whole genome shotgun (WGS) entry which is preliminary data.</text>
</comment>
<dbReference type="SUPFAM" id="SSF53383">
    <property type="entry name" value="PLP-dependent transferases"/>
    <property type="match status" value="1"/>
</dbReference>
<dbReference type="Pfam" id="PF00282">
    <property type="entry name" value="Pyridoxal_deC"/>
    <property type="match status" value="1"/>
</dbReference>
<evidence type="ECO:0000313" key="9">
    <source>
        <dbReference type="EMBL" id="KAJ3640079.1"/>
    </source>
</evidence>
<evidence type="ECO:0000256" key="5">
    <source>
        <dbReference type="ARBA" id="ARBA00022898"/>
    </source>
</evidence>
<gene>
    <name evidence="9" type="ORF">Zmor_003396</name>
</gene>
<dbReference type="CDD" id="cd06450">
    <property type="entry name" value="DOPA_deC_like"/>
    <property type="match status" value="1"/>
</dbReference>
<dbReference type="AlphaFoldDB" id="A0AA38HS81"/>
<dbReference type="GO" id="GO:0005737">
    <property type="term" value="C:cytoplasm"/>
    <property type="evidence" value="ECO:0007669"/>
    <property type="project" value="TreeGrafter"/>
</dbReference>
<dbReference type="InterPro" id="IPR002129">
    <property type="entry name" value="PyrdxlP-dep_de-COase"/>
</dbReference>
<comment type="similarity">
    <text evidence="2 8">Belongs to the group II decarboxylase family.</text>
</comment>
<evidence type="ECO:0000313" key="10">
    <source>
        <dbReference type="Proteomes" id="UP001168821"/>
    </source>
</evidence>
<dbReference type="Gene3D" id="3.90.1150.170">
    <property type="match status" value="1"/>
</dbReference>
<dbReference type="InterPro" id="IPR015421">
    <property type="entry name" value="PyrdxlP-dep_Trfase_major"/>
</dbReference>
<sequence>MHTGSFSSRTVLAMDTLNVLDFLDRIVSLIKQENVLTPQETKVVEYVDPEQLKNKIDFSLTEPCANLDELEALCKKVVRYSIKTNSVKFHNQLYGGTDFFGLGATWLSEALNTNQHTFEVAPVFSLIEMKIIEEVKKLIGYADGDGIFSPGGSISNMYGMILARYRRFPETKTKGLHGLPVLVAFTSEAGHYSLQKSAQWLGIGTDNLIKIGTDDLGRMIPEELEKEILSSKERGCVPFFVNATAGTTVLGAIDPLDKIANICDKYDLWLHVDACYGGTLLLSKNYQQRLGASHRSDSFAWNPHKMLGAPLQCSIFITRHNNILHECNSASARYLFQQDKFYDVSYDTGDKSIQCGRKVDSFKLWIMWKARGLSGFQKLVDNALDCANYFKSRIEATEGFRLVQREFEATAVCFWYVPKTMRGREEDGEWWQKMNNVAPAIKEKMVKSGKLMIGYSPLHHKGLCNFFRMITTCHPVATYSDMDYVIGQIQQFGEAL</sequence>
<keyword evidence="10" id="KW-1185">Reference proteome</keyword>
<dbReference type="Gene3D" id="3.40.640.10">
    <property type="entry name" value="Type I PLP-dependent aspartate aminotransferase-like (Major domain)"/>
    <property type="match status" value="1"/>
</dbReference>
<dbReference type="FunFam" id="3.40.640.10:FF:000016">
    <property type="entry name" value="Glutamate decarboxylase like 1"/>
    <property type="match status" value="1"/>
</dbReference>
<reference evidence="9" key="1">
    <citation type="journal article" date="2023" name="G3 (Bethesda)">
        <title>Whole genome assemblies of Zophobas morio and Tenebrio molitor.</title>
        <authorList>
            <person name="Kaur S."/>
            <person name="Stinson S.A."/>
            <person name="diCenzo G.C."/>
        </authorList>
    </citation>
    <scope>NUCLEOTIDE SEQUENCE</scope>
    <source>
        <strain evidence="9">QUZm001</strain>
    </source>
</reference>
<dbReference type="PANTHER" id="PTHR45677:SF8">
    <property type="entry name" value="CYSTEINE SULFINIC ACID DECARBOXYLASE"/>
    <property type="match status" value="1"/>
</dbReference>
<dbReference type="PANTHER" id="PTHR45677">
    <property type="entry name" value="GLUTAMATE DECARBOXYLASE-RELATED"/>
    <property type="match status" value="1"/>
</dbReference>
<evidence type="ECO:0000256" key="6">
    <source>
        <dbReference type="ARBA" id="ARBA00023239"/>
    </source>
</evidence>
<evidence type="ECO:0008006" key="11">
    <source>
        <dbReference type="Google" id="ProtNLM"/>
    </source>
</evidence>
<proteinExistence type="inferred from homology"/>